<dbReference type="PANTHER" id="PTHR13237:SF8">
    <property type="entry name" value="SOMETHING ABOUT SILENCING PROTEIN 10"/>
    <property type="match status" value="1"/>
</dbReference>
<comment type="subcellular location">
    <subcellularLocation>
        <location evidence="1">Nucleus</location>
    </subcellularLocation>
</comment>
<comment type="similarity">
    <text evidence="2">Belongs to the SAS10 family.</text>
</comment>
<feature type="region of interest" description="Disordered" evidence="5">
    <location>
        <begin position="378"/>
        <end position="405"/>
    </location>
</feature>
<evidence type="ECO:0000256" key="3">
    <source>
        <dbReference type="ARBA" id="ARBA00022553"/>
    </source>
</evidence>
<keyword evidence="4" id="KW-0539">Nucleus</keyword>
<organism evidence="7 8">
    <name type="scientific">Coemansia spiralis</name>
    <dbReference type="NCBI Taxonomy" id="417178"/>
    <lineage>
        <taxon>Eukaryota</taxon>
        <taxon>Fungi</taxon>
        <taxon>Fungi incertae sedis</taxon>
        <taxon>Zoopagomycota</taxon>
        <taxon>Kickxellomycotina</taxon>
        <taxon>Kickxellomycetes</taxon>
        <taxon>Kickxellales</taxon>
        <taxon>Kickxellaceae</taxon>
        <taxon>Coemansia</taxon>
    </lineage>
</organism>
<evidence type="ECO:0000256" key="2">
    <source>
        <dbReference type="ARBA" id="ARBA00010979"/>
    </source>
</evidence>
<dbReference type="GO" id="GO:0032040">
    <property type="term" value="C:small-subunit processome"/>
    <property type="evidence" value="ECO:0007669"/>
    <property type="project" value="TreeGrafter"/>
</dbReference>
<feature type="region of interest" description="Disordered" evidence="5">
    <location>
        <begin position="506"/>
        <end position="536"/>
    </location>
</feature>
<name>A0A9W8GAV8_9FUNG</name>
<protein>
    <submittedName>
        <fullName evidence="7">Something about silencing protein 10</fullName>
    </submittedName>
</protein>
<feature type="region of interest" description="Disordered" evidence="5">
    <location>
        <begin position="599"/>
        <end position="658"/>
    </location>
</feature>
<dbReference type="Pfam" id="PF09368">
    <property type="entry name" value="Sas10"/>
    <property type="match status" value="1"/>
</dbReference>
<gene>
    <name evidence="7" type="primary">SAS10</name>
    <name evidence="7" type="ORF">IWW39_004971</name>
</gene>
<feature type="region of interest" description="Disordered" evidence="5">
    <location>
        <begin position="467"/>
        <end position="491"/>
    </location>
</feature>
<dbReference type="AlphaFoldDB" id="A0A9W8GAV8"/>
<dbReference type="OrthoDB" id="1924577at2759"/>
<feature type="compositionally biased region" description="Polar residues" evidence="5">
    <location>
        <begin position="647"/>
        <end position="658"/>
    </location>
</feature>
<dbReference type="GO" id="GO:0000462">
    <property type="term" value="P:maturation of SSU-rRNA from tricistronic rRNA transcript (SSU-rRNA, 5.8S rRNA, LSU-rRNA)"/>
    <property type="evidence" value="ECO:0007669"/>
    <property type="project" value="TreeGrafter"/>
</dbReference>
<feature type="compositionally biased region" description="Acidic residues" evidence="5">
    <location>
        <begin position="519"/>
        <end position="536"/>
    </location>
</feature>
<feature type="compositionally biased region" description="Basic residues" evidence="5">
    <location>
        <begin position="1"/>
        <end position="12"/>
    </location>
</feature>
<evidence type="ECO:0000313" key="7">
    <source>
        <dbReference type="EMBL" id="KAJ2684341.1"/>
    </source>
</evidence>
<evidence type="ECO:0000259" key="6">
    <source>
        <dbReference type="Pfam" id="PF09368"/>
    </source>
</evidence>
<dbReference type="PANTHER" id="PTHR13237">
    <property type="entry name" value="SOMETHING ABOUT SILENCING PROTEIN 10-RELATED"/>
    <property type="match status" value="1"/>
</dbReference>
<proteinExistence type="inferred from homology"/>
<dbReference type="InterPro" id="IPR007146">
    <property type="entry name" value="Sas10/Utp3/C1D"/>
</dbReference>
<evidence type="ECO:0000256" key="5">
    <source>
        <dbReference type="SAM" id="MobiDB-lite"/>
    </source>
</evidence>
<evidence type="ECO:0000256" key="1">
    <source>
        <dbReference type="ARBA" id="ARBA00004123"/>
    </source>
</evidence>
<reference evidence="7" key="1">
    <citation type="submission" date="2022-07" db="EMBL/GenBank/DDBJ databases">
        <title>Phylogenomic reconstructions and comparative analyses of Kickxellomycotina fungi.</title>
        <authorList>
            <person name="Reynolds N.K."/>
            <person name="Stajich J.E."/>
            <person name="Barry K."/>
            <person name="Grigoriev I.V."/>
            <person name="Crous P."/>
            <person name="Smith M.E."/>
        </authorList>
    </citation>
    <scope>NUCLEOTIDE SEQUENCE</scope>
    <source>
        <strain evidence="7">CBS 109367</strain>
    </source>
</reference>
<keyword evidence="8" id="KW-1185">Reference proteome</keyword>
<feature type="region of interest" description="Disordered" evidence="5">
    <location>
        <begin position="82"/>
        <end position="145"/>
    </location>
</feature>
<feature type="domain" description="Sas10 C-terminal" evidence="6">
    <location>
        <begin position="585"/>
        <end position="657"/>
    </location>
</feature>
<dbReference type="EMBL" id="JANBTX010000217">
    <property type="protein sequence ID" value="KAJ2684341.1"/>
    <property type="molecule type" value="Genomic_DNA"/>
</dbReference>
<feature type="compositionally biased region" description="Acidic residues" evidence="5">
    <location>
        <begin position="88"/>
        <end position="102"/>
    </location>
</feature>
<dbReference type="Pfam" id="PF04000">
    <property type="entry name" value="Sas10_Utp3"/>
    <property type="match status" value="1"/>
</dbReference>
<feature type="compositionally biased region" description="Basic and acidic residues" evidence="5">
    <location>
        <begin position="478"/>
        <end position="491"/>
    </location>
</feature>
<comment type="caution">
    <text evidence="7">The sequence shown here is derived from an EMBL/GenBank/DDBJ whole genome shotgun (WGS) entry which is preliminary data.</text>
</comment>
<feature type="compositionally biased region" description="Basic and acidic residues" evidence="5">
    <location>
        <begin position="506"/>
        <end position="518"/>
    </location>
</feature>
<dbReference type="Proteomes" id="UP001151516">
    <property type="component" value="Unassembled WGS sequence"/>
</dbReference>
<evidence type="ECO:0000313" key="8">
    <source>
        <dbReference type="Proteomes" id="UP001151516"/>
    </source>
</evidence>
<sequence>MGGRSKKQHSRKAAAEPEDEQTLIRRGASVKAIKTWDDVEHDSADEFDHSRDKVLLGYDKKLAKHDGTSDFDSDEEVLKVNMRANSSSEDEVSDADEGEFYSDQEKKRPGPEDGAWGKQKYNYYDADDIGDDSNDDEEAAKEEGEEAMRLQKRQLEALDEDDFIDDFSTQLGVSTKGERSGAARLVAAVDDEQAQIDLDKVSFGVDGSYDLSDAKRLALERLPEKEKQRIIQAESPELLSLVADVDTHWTHVRLHIRPLLDRASALGVKTDDHPALAFYSAKYQLLMSYLNNIAVYLVMKASTAAERGGLELRDHPVIASIVEFRRRLEMMDALQVRLAPLLDLFAEELASGAIGATSEPVGAATVDSEEDADMADIAEELPSVEPKKRSRTKTRPPSVFLETAGDASGDSYAELQAMLKKERAASRKKGRSVAASWEELEDGDFGEQMQLDEGDAEDKARAVRRLRHHAKRITQARAKRDTRDKLSGDIDVPYKDRRLEKLRYDEKSAKATRARAENYGDDLDSGSDVGEDAPEVDEDDYYSQIARSAQLAKDQKLAEKQARLQKQWQDMVDANVAGEASVESETKRNVNYQILKNRGLVPKRTKEQRNPRVKRRNRYEQAKKKLNSSVAQVRALEGNYGGEATGIKSNLSRSTRFK</sequence>
<feature type="compositionally biased region" description="Acidic residues" evidence="5">
    <location>
        <begin position="125"/>
        <end position="145"/>
    </location>
</feature>
<evidence type="ECO:0000256" key="4">
    <source>
        <dbReference type="ARBA" id="ARBA00023242"/>
    </source>
</evidence>
<keyword evidence="3" id="KW-0597">Phosphoprotein</keyword>
<accession>A0A9W8GAV8</accession>
<feature type="region of interest" description="Disordered" evidence="5">
    <location>
        <begin position="1"/>
        <end position="26"/>
    </location>
</feature>
<dbReference type="InterPro" id="IPR018972">
    <property type="entry name" value="Sas10_C_dom"/>
</dbReference>